<reference evidence="2 4" key="1">
    <citation type="submission" date="2016-04" db="EMBL/GenBank/DDBJ databases">
        <title>Genome sequence of Methanosphaera cuniculi DSM 4103.</title>
        <authorList>
            <person name="Poehlein A."/>
            <person name="Seedorf H."/>
            <person name="Daniel R."/>
        </authorList>
    </citation>
    <scope>NUCLEOTIDE SEQUENCE [LARGE SCALE GENOMIC DNA]</scope>
    <source>
        <strain evidence="2 4">DSM 4103</strain>
    </source>
</reference>
<evidence type="ECO:0000313" key="1">
    <source>
        <dbReference type="EMBL" id="PAV07539.1"/>
    </source>
</evidence>
<protein>
    <submittedName>
        <fullName evidence="1">Uncharacterized protein</fullName>
    </submittedName>
</protein>
<organism evidence="1 3">
    <name type="scientific">Methanosphaera cuniculi</name>
    <dbReference type="NCBI Taxonomy" id="1077256"/>
    <lineage>
        <taxon>Archaea</taxon>
        <taxon>Methanobacteriati</taxon>
        <taxon>Methanobacteriota</taxon>
        <taxon>Methanomada group</taxon>
        <taxon>Methanobacteria</taxon>
        <taxon>Methanobacteriales</taxon>
        <taxon>Methanobacteriaceae</taxon>
        <taxon>Methanosphaera</taxon>
    </lineage>
</organism>
<dbReference type="Proteomes" id="UP000217528">
    <property type="component" value="Unassembled WGS sequence"/>
</dbReference>
<dbReference type="EMBL" id="LMVN01000011">
    <property type="protein sequence ID" value="PAV07539.1"/>
    <property type="molecule type" value="Genomic_DNA"/>
</dbReference>
<dbReference type="RefSeq" id="WP_095608423.1">
    <property type="nucleotide sequence ID" value="NZ_LMVN01000011.1"/>
</dbReference>
<gene>
    <name evidence="1" type="ORF">ASJ82_07635</name>
    <name evidence="2" type="ORF">MSCUN_10760</name>
</gene>
<name>A0A2A2HDM7_9EURY</name>
<accession>A0A2A2HDM7</accession>
<dbReference type="AlphaFoldDB" id="A0A2A2HDM7"/>
<dbReference type="Proteomes" id="UP000246004">
    <property type="component" value="Unassembled WGS sequence"/>
</dbReference>
<comment type="caution">
    <text evidence="1">The sequence shown here is derived from an EMBL/GenBank/DDBJ whole genome shotgun (WGS) entry which is preliminary data.</text>
</comment>
<reference evidence="1 3" key="2">
    <citation type="journal article" date="2017" name="BMC Genomics">
        <title>Genomic analysis of methanogenic archaea reveals a shift towards energy conservation.</title>
        <authorList>
            <person name="Gilmore S.P."/>
            <person name="Henske J.K."/>
            <person name="Sexton J.A."/>
            <person name="Solomon K.V."/>
            <person name="Seppala S."/>
            <person name="Yoo J.I."/>
            <person name="Huyett L.M."/>
            <person name="Pressman A."/>
            <person name="Cogan J.Z."/>
            <person name="Kivenson V."/>
            <person name="Peng X."/>
            <person name="Tan Y."/>
            <person name="Valentine D.L."/>
            <person name="O'Malley M.A."/>
        </authorList>
    </citation>
    <scope>NUCLEOTIDE SEQUENCE [LARGE SCALE GENOMIC DNA]</scope>
    <source>
        <strain evidence="1 3">1R-7</strain>
    </source>
</reference>
<sequence length="62" mass="7257">MNNLMDIKITLNNGNKIHGKFNMNNKAIQYCKDDEYHCIHIDNKPDYIKIIEIIGFGDIYVV</sequence>
<evidence type="ECO:0000313" key="2">
    <source>
        <dbReference type="EMBL" id="PWL08145.1"/>
    </source>
</evidence>
<evidence type="ECO:0000313" key="3">
    <source>
        <dbReference type="Proteomes" id="UP000217528"/>
    </source>
</evidence>
<dbReference type="EMBL" id="LWMS01000031">
    <property type="protein sequence ID" value="PWL08145.1"/>
    <property type="molecule type" value="Genomic_DNA"/>
</dbReference>
<evidence type="ECO:0000313" key="4">
    <source>
        <dbReference type="Proteomes" id="UP000246004"/>
    </source>
</evidence>
<proteinExistence type="predicted"/>
<keyword evidence="3" id="KW-1185">Reference proteome</keyword>